<accession>C0XG21</accession>
<dbReference type="RefSeq" id="WP_003636184.1">
    <property type="nucleotide sequence ID" value="NZ_AZDF01000093.1"/>
</dbReference>
<evidence type="ECO:0000313" key="2">
    <source>
        <dbReference type="Proteomes" id="UP000003752"/>
    </source>
</evidence>
<dbReference type="HOGENOM" id="CLU_2916718_0_0_9"/>
<protein>
    <submittedName>
        <fullName evidence="1">Uncharacterized protein</fullName>
    </submittedName>
</protein>
<gene>
    <name evidence="1" type="ORF">HMPREF0519_0182</name>
</gene>
<dbReference type="Proteomes" id="UP000003752">
    <property type="component" value="Unassembled WGS sequence"/>
</dbReference>
<keyword evidence="2" id="KW-1185">Reference proteome</keyword>
<evidence type="ECO:0000313" key="1">
    <source>
        <dbReference type="EMBL" id="EEI25679.1"/>
    </source>
</evidence>
<dbReference type="AlphaFoldDB" id="C0XG21"/>
<dbReference type="SMR" id="C0XG21"/>
<organism evidence="1 2">
    <name type="scientific">Lentilactobacillus hilgardii (strain ATCC 8290 / DSM 20176 / CCUG 30140 / JCM 1155 / KCTC 3500 / NBRC 15886 / NCIMB 8040 / NRRL B-1843 / 9)</name>
    <dbReference type="NCBI Taxonomy" id="1423757"/>
    <lineage>
        <taxon>Bacteria</taxon>
        <taxon>Bacillati</taxon>
        <taxon>Bacillota</taxon>
        <taxon>Bacilli</taxon>
        <taxon>Lactobacillales</taxon>
        <taxon>Lactobacillaceae</taxon>
        <taxon>Lentilactobacillus</taxon>
    </lineage>
</organism>
<comment type="caution">
    <text evidence="1">The sequence shown here is derived from an EMBL/GenBank/DDBJ whole genome shotgun (WGS) entry which is preliminary data.</text>
</comment>
<name>C0XG21_LENH9</name>
<proteinExistence type="predicted"/>
<reference evidence="1 2" key="1">
    <citation type="submission" date="2009-01" db="EMBL/GenBank/DDBJ databases">
        <authorList>
            <person name="Qin X."/>
            <person name="Bachman B."/>
            <person name="Battles P."/>
            <person name="Bell A."/>
            <person name="Bess C."/>
            <person name="Bickham C."/>
            <person name="Chaboub L."/>
            <person name="Chen D."/>
            <person name="Coyle M."/>
            <person name="Deiros D.R."/>
            <person name="Dinh H."/>
            <person name="Forbes L."/>
            <person name="Fowler G."/>
            <person name="Francisco L."/>
            <person name="Fu Q."/>
            <person name="Gubbala S."/>
            <person name="Hale W."/>
            <person name="Han Y."/>
            <person name="Hemphill L."/>
            <person name="Highlander S.K."/>
            <person name="Hirani K."/>
            <person name="Hogues M."/>
            <person name="Jackson L."/>
            <person name="Jakkamsetti A."/>
            <person name="Javaid M."/>
            <person name="Jiang H."/>
            <person name="Korchina V."/>
            <person name="Kovar C."/>
            <person name="Lara F."/>
            <person name="Lee S."/>
            <person name="Mata R."/>
            <person name="Mathew T."/>
            <person name="Moen C."/>
            <person name="Morales K."/>
            <person name="Munidasa M."/>
            <person name="Nazareth L."/>
            <person name="Ngo R."/>
            <person name="Nguyen L."/>
            <person name="Okwuonu G."/>
            <person name="Ongeri F."/>
            <person name="Patil S."/>
            <person name="Petrosino J."/>
            <person name="Pham C."/>
            <person name="Pham P."/>
            <person name="Pu L.-L."/>
            <person name="Puazo M."/>
            <person name="Raj R."/>
            <person name="Reid J."/>
            <person name="Rouhana J."/>
            <person name="Saada N."/>
            <person name="Shang Y."/>
            <person name="Simmons D."/>
            <person name="Thornton R."/>
            <person name="Warren J."/>
            <person name="Weissenberger G."/>
            <person name="Zhang J."/>
            <person name="Zhang L."/>
            <person name="Zhou C."/>
            <person name="Zhu D."/>
            <person name="Muzny D."/>
            <person name="Worley K."/>
            <person name="Gibbs R."/>
        </authorList>
    </citation>
    <scope>NUCLEOTIDE SEQUENCE [LARGE SCALE GENOMIC DNA]</scope>
    <source>
        <strain evidence="2">ATCC 8290 / DSM 20176 / CCUG 30140 / JCM 1155 / KCTC 3500 / NBRC 15886 / NCIMB 8040 / NRRL B-1843 / 9</strain>
    </source>
</reference>
<dbReference type="EMBL" id="ACGP01000011">
    <property type="protein sequence ID" value="EEI25679.1"/>
    <property type="molecule type" value="Genomic_DNA"/>
</dbReference>
<sequence length="64" mass="7429">MMQTKLVSTSTLQRVKYGHIRVAGLKRAINAEKVATVRDALIEYLRIEQDRLDDYRATGKYEED</sequence>